<evidence type="ECO:0000313" key="2">
    <source>
        <dbReference type="Proteomes" id="UP001151760"/>
    </source>
</evidence>
<name>A0ABQ5CQ53_9ASTR</name>
<keyword evidence="2" id="KW-1185">Reference proteome</keyword>
<reference evidence="1" key="1">
    <citation type="journal article" date="2022" name="Int. J. Mol. Sci.">
        <title>Draft Genome of Tanacetum Coccineum: Genomic Comparison of Closely Related Tanacetum-Family Plants.</title>
        <authorList>
            <person name="Yamashiro T."/>
            <person name="Shiraishi A."/>
            <person name="Nakayama K."/>
            <person name="Satake H."/>
        </authorList>
    </citation>
    <scope>NUCLEOTIDE SEQUENCE</scope>
</reference>
<gene>
    <name evidence="1" type="ORF">Tco_0909491</name>
</gene>
<sequence length="210" mass="23864">MINKLPTNNDHIKFLAPLPGRNGRPRYNYGGICQYEIAKALRQGQVYNWETTKYGKISWCLDDVDINILRFFETKFPNIVYDDALTSELEFSSEPMVSPQHGDEVNLKNETSLSEYDDGEYNVISYSDLFPFNIFSVNDSKLDTDNDGDKINIKQSFGDISIEPLCNVISINIGTYARGSNKLLETSHDAISKSFTVETFIMKLSVNIMI</sequence>
<comment type="caution">
    <text evidence="1">The sequence shown here is derived from an EMBL/GenBank/DDBJ whole genome shotgun (WGS) entry which is preliminary data.</text>
</comment>
<accession>A0ABQ5CQ53</accession>
<evidence type="ECO:0000313" key="1">
    <source>
        <dbReference type="EMBL" id="GJT29216.1"/>
    </source>
</evidence>
<dbReference type="EMBL" id="BQNB010014525">
    <property type="protein sequence ID" value="GJT29216.1"/>
    <property type="molecule type" value="Genomic_DNA"/>
</dbReference>
<reference evidence="1" key="2">
    <citation type="submission" date="2022-01" db="EMBL/GenBank/DDBJ databases">
        <authorList>
            <person name="Yamashiro T."/>
            <person name="Shiraishi A."/>
            <person name="Satake H."/>
            <person name="Nakayama K."/>
        </authorList>
    </citation>
    <scope>NUCLEOTIDE SEQUENCE</scope>
</reference>
<organism evidence="1 2">
    <name type="scientific">Tanacetum coccineum</name>
    <dbReference type="NCBI Taxonomy" id="301880"/>
    <lineage>
        <taxon>Eukaryota</taxon>
        <taxon>Viridiplantae</taxon>
        <taxon>Streptophyta</taxon>
        <taxon>Embryophyta</taxon>
        <taxon>Tracheophyta</taxon>
        <taxon>Spermatophyta</taxon>
        <taxon>Magnoliopsida</taxon>
        <taxon>eudicotyledons</taxon>
        <taxon>Gunneridae</taxon>
        <taxon>Pentapetalae</taxon>
        <taxon>asterids</taxon>
        <taxon>campanulids</taxon>
        <taxon>Asterales</taxon>
        <taxon>Asteraceae</taxon>
        <taxon>Asteroideae</taxon>
        <taxon>Anthemideae</taxon>
        <taxon>Anthemidinae</taxon>
        <taxon>Tanacetum</taxon>
    </lineage>
</organism>
<dbReference type="Proteomes" id="UP001151760">
    <property type="component" value="Unassembled WGS sequence"/>
</dbReference>
<proteinExistence type="predicted"/>
<protein>
    <submittedName>
        <fullName evidence="1">Uncharacterized protein</fullName>
    </submittedName>
</protein>